<reference evidence="5 6" key="1">
    <citation type="submission" date="2016-10" db="EMBL/GenBank/DDBJ databases">
        <authorList>
            <person name="de Groot N.N."/>
        </authorList>
    </citation>
    <scope>NUCLEOTIDE SEQUENCE [LARGE SCALE GENOMIC DNA]</scope>
    <source>
        <strain evidence="5 6">JCM 11308</strain>
    </source>
</reference>
<evidence type="ECO:0000256" key="1">
    <source>
        <dbReference type="ARBA" id="ARBA00010139"/>
    </source>
</evidence>
<dbReference type="GO" id="GO:0004499">
    <property type="term" value="F:N,N-dimethylaniline monooxygenase activity"/>
    <property type="evidence" value="ECO:0007669"/>
    <property type="project" value="InterPro"/>
</dbReference>
<keyword evidence="6" id="KW-1185">Reference proteome</keyword>
<dbReference type="InterPro" id="IPR036188">
    <property type="entry name" value="FAD/NAD-bd_sf"/>
</dbReference>
<dbReference type="EMBL" id="FNAB01000003">
    <property type="protein sequence ID" value="SDD20834.1"/>
    <property type="molecule type" value="Genomic_DNA"/>
</dbReference>
<protein>
    <submittedName>
        <fullName evidence="5">Predicted flavoprotein CzcO associated with the cation diffusion facilitator CzcD</fullName>
    </submittedName>
</protein>
<dbReference type="STRING" id="168276.SAMN05444580_103289"/>
<evidence type="ECO:0000256" key="4">
    <source>
        <dbReference type="ARBA" id="ARBA00023002"/>
    </source>
</evidence>
<dbReference type="Pfam" id="PF00743">
    <property type="entry name" value="FMO-like"/>
    <property type="match status" value="1"/>
</dbReference>
<evidence type="ECO:0000313" key="6">
    <source>
        <dbReference type="Proteomes" id="UP000199417"/>
    </source>
</evidence>
<name>A0A1G6SW95_9NOCA</name>
<accession>A0A1G6SW95</accession>
<dbReference type="InterPro" id="IPR051209">
    <property type="entry name" value="FAD-bind_Monooxygenase_sf"/>
</dbReference>
<evidence type="ECO:0000313" key="5">
    <source>
        <dbReference type="EMBL" id="SDD20834.1"/>
    </source>
</evidence>
<dbReference type="GO" id="GO:0050661">
    <property type="term" value="F:NADP binding"/>
    <property type="evidence" value="ECO:0007669"/>
    <property type="project" value="InterPro"/>
</dbReference>
<dbReference type="Gene3D" id="3.50.50.60">
    <property type="entry name" value="FAD/NAD(P)-binding domain"/>
    <property type="match status" value="2"/>
</dbReference>
<evidence type="ECO:0000256" key="3">
    <source>
        <dbReference type="ARBA" id="ARBA00022827"/>
    </source>
</evidence>
<keyword evidence="2" id="KW-0285">Flavoprotein</keyword>
<proteinExistence type="inferred from homology"/>
<dbReference type="GO" id="GO:0050660">
    <property type="term" value="F:flavin adenine dinucleotide binding"/>
    <property type="evidence" value="ECO:0007669"/>
    <property type="project" value="InterPro"/>
</dbReference>
<sequence>MTIIGSGFGGLGMAIALRKAGIEDITVFEKADDLGGCWRENTYPGAACDVPSHLYSYSFEPKSDWSRRFAPQREILDYLRHCATKYDVLRHIRFRSEVAGARFDAEDNRWDVRLADGTVHRTDVLVSACGQLSRPAWPRIPGIESFEGEIFHSANWNHEYDLDDKDVAVIGTGASAIQFVPQIAPRVHQLRLFQRGAAHVLPKADYPYPAAVLAAFARVPALQRLSRWFTYWTFEARAIAFTRVPRLMAAVDLRFRRHLRRGVGDADVRARLTPTDPIGCKRILLSSDFYDAVTRLNVEVVTDAIATIMPDGLVTGDGTRHRVDAIILGTGFAATDFLAPMDITGLDGRGLHEQWAEGAEAHLGITVSGFPNLFLLYGPNTNLGHSSIVFMLESQIRYVMQAVGRLSGGEVRRLDVRAETQRESNAVVQRRISATVWDRGCTSWYTTDSGRNTNNWPGFTFAYRLATRRLRDADFEPQPPARRSAVR</sequence>
<dbReference type="InterPro" id="IPR020946">
    <property type="entry name" value="Flavin_mOase-like"/>
</dbReference>
<dbReference type="PANTHER" id="PTHR42877">
    <property type="entry name" value="L-ORNITHINE N(5)-MONOOXYGENASE-RELATED"/>
    <property type="match status" value="1"/>
</dbReference>
<dbReference type="PANTHER" id="PTHR42877:SF4">
    <property type="entry name" value="FAD_NAD(P)-BINDING DOMAIN-CONTAINING PROTEIN-RELATED"/>
    <property type="match status" value="1"/>
</dbReference>
<gene>
    <name evidence="5" type="ORF">SAMN05444580_103289</name>
</gene>
<dbReference type="AlphaFoldDB" id="A0A1G6SW95"/>
<organism evidence="5 6">
    <name type="scientific">Rhodococcus tukisamuensis</name>
    <dbReference type="NCBI Taxonomy" id="168276"/>
    <lineage>
        <taxon>Bacteria</taxon>
        <taxon>Bacillati</taxon>
        <taxon>Actinomycetota</taxon>
        <taxon>Actinomycetes</taxon>
        <taxon>Mycobacteriales</taxon>
        <taxon>Nocardiaceae</taxon>
        <taxon>Rhodococcus</taxon>
    </lineage>
</organism>
<keyword evidence="3" id="KW-0274">FAD</keyword>
<dbReference type="RefSeq" id="WP_255312498.1">
    <property type="nucleotide sequence ID" value="NZ_FNAB01000003.1"/>
</dbReference>
<dbReference type="SUPFAM" id="SSF51905">
    <property type="entry name" value="FAD/NAD(P)-binding domain"/>
    <property type="match status" value="2"/>
</dbReference>
<dbReference type="Proteomes" id="UP000199417">
    <property type="component" value="Unassembled WGS sequence"/>
</dbReference>
<comment type="similarity">
    <text evidence="1">Belongs to the FAD-binding monooxygenase family.</text>
</comment>
<keyword evidence="4" id="KW-0560">Oxidoreductase</keyword>
<evidence type="ECO:0000256" key="2">
    <source>
        <dbReference type="ARBA" id="ARBA00022630"/>
    </source>
</evidence>